<dbReference type="Proteomes" id="UP000887565">
    <property type="component" value="Unplaced"/>
</dbReference>
<dbReference type="InterPro" id="IPR051293">
    <property type="entry name" value="MTUS1/CCDC69"/>
</dbReference>
<accession>A0A915KL50</accession>
<feature type="compositionally biased region" description="Basic and acidic residues" evidence="3">
    <location>
        <begin position="322"/>
        <end position="335"/>
    </location>
</feature>
<protein>
    <submittedName>
        <fullName evidence="5">Uncharacterized protein</fullName>
    </submittedName>
</protein>
<keyword evidence="4" id="KW-1185">Reference proteome</keyword>
<feature type="coiled-coil region" evidence="2">
    <location>
        <begin position="69"/>
        <end position="187"/>
    </location>
</feature>
<keyword evidence="1 2" id="KW-0175">Coiled coil</keyword>
<feature type="region of interest" description="Disordered" evidence="3">
    <location>
        <begin position="425"/>
        <end position="448"/>
    </location>
</feature>
<proteinExistence type="predicted"/>
<name>A0A915KL50_ROMCU</name>
<dbReference type="PANTHER" id="PTHR24200:SF11">
    <property type="entry name" value="TOUCAN, ISOFORM A"/>
    <property type="match status" value="1"/>
</dbReference>
<reference evidence="5" key="1">
    <citation type="submission" date="2022-11" db="UniProtKB">
        <authorList>
            <consortium name="WormBaseParasite"/>
        </authorList>
    </citation>
    <scope>IDENTIFICATION</scope>
</reference>
<dbReference type="AlphaFoldDB" id="A0A915KL50"/>
<evidence type="ECO:0000313" key="4">
    <source>
        <dbReference type="Proteomes" id="UP000887565"/>
    </source>
</evidence>
<feature type="region of interest" description="Disordered" evidence="3">
    <location>
        <begin position="312"/>
        <end position="391"/>
    </location>
</feature>
<dbReference type="GO" id="GO:0008017">
    <property type="term" value="F:microtubule binding"/>
    <property type="evidence" value="ECO:0007669"/>
    <property type="project" value="TreeGrafter"/>
</dbReference>
<sequence>MEIKTLVEDFIAKEQKLLQLNETNKDEDMKHHLQELSCMKISHEKFIEELKQSFAKDMEDVKLEFDLRKVNYEEKLQETSKLAEKYKDEARKLEESLLSDVDKRMQDVNERIANYKKDNESLKVVVELKNTEIHELRVKCQVLEKELEKYRMLKSKVVVLEQKNIELKEALELKKSAERRLSQRQLELQQTCERERDRAQRLCMTNEQLQYRLQSVLMSQSAYETPMSRFPSDELSKSCLATSTLDVFGDCSSTFSNTSMEHSATVPPSAMTQSLIQIYANNSPRSSHSKRVPVKVYTKEGIVSSLCFDKSCDGKSSQKRRSASEKAASSHRDSGADDCSPYRPTSARSDALSTTDKRSTLAPNKRRISPFRSPGPRGPEGQALGPSGLPGVETVIEETTSCSTESRSCQHSSENVTISGVVDDSTSVVARPSPSKDRNDDPKMREKRHSNYGGVFYLTDSGVFTSSLHSSQENFTKLSCGENAQSSKNNDSRNSTLD</sequence>
<evidence type="ECO:0000256" key="1">
    <source>
        <dbReference type="ARBA" id="ARBA00023054"/>
    </source>
</evidence>
<dbReference type="GO" id="GO:0005737">
    <property type="term" value="C:cytoplasm"/>
    <property type="evidence" value="ECO:0007669"/>
    <property type="project" value="TreeGrafter"/>
</dbReference>
<organism evidence="4 5">
    <name type="scientific">Romanomermis culicivorax</name>
    <name type="common">Nematode worm</name>
    <dbReference type="NCBI Taxonomy" id="13658"/>
    <lineage>
        <taxon>Eukaryota</taxon>
        <taxon>Metazoa</taxon>
        <taxon>Ecdysozoa</taxon>
        <taxon>Nematoda</taxon>
        <taxon>Enoplea</taxon>
        <taxon>Dorylaimia</taxon>
        <taxon>Mermithida</taxon>
        <taxon>Mermithoidea</taxon>
        <taxon>Mermithidae</taxon>
        <taxon>Romanomermis</taxon>
    </lineage>
</organism>
<feature type="region of interest" description="Disordered" evidence="3">
    <location>
        <begin position="472"/>
        <end position="498"/>
    </location>
</feature>
<dbReference type="WBParaSite" id="nRc.2.0.1.t39157-RA">
    <property type="protein sequence ID" value="nRc.2.0.1.t39157-RA"/>
    <property type="gene ID" value="nRc.2.0.1.g39157"/>
</dbReference>
<evidence type="ECO:0000256" key="2">
    <source>
        <dbReference type="SAM" id="Coils"/>
    </source>
</evidence>
<dbReference type="GO" id="GO:0005634">
    <property type="term" value="C:nucleus"/>
    <property type="evidence" value="ECO:0007669"/>
    <property type="project" value="TreeGrafter"/>
</dbReference>
<feature type="compositionally biased region" description="Basic and acidic residues" evidence="3">
    <location>
        <begin position="434"/>
        <end position="444"/>
    </location>
</feature>
<dbReference type="PANTHER" id="PTHR24200">
    <property type="entry name" value="TOUCAN, ISOFORM A"/>
    <property type="match status" value="1"/>
</dbReference>
<evidence type="ECO:0000256" key="3">
    <source>
        <dbReference type="SAM" id="MobiDB-lite"/>
    </source>
</evidence>
<evidence type="ECO:0000313" key="5">
    <source>
        <dbReference type="WBParaSite" id="nRc.2.0.1.t39157-RA"/>
    </source>
</evidence>
<dbReference type="OMA" id="VTHEYES"/>